<sequence length="112" mass="12330">MRRGSLVAVSLPGAYGKPRPALVIQSDLLAELDSIIVCPITSKIRQADFRITVEPNDTNRLLTQSQIMVDKISTLPKMRVGSVFEQLDTPTIKAVERALLTVTGIALIRHLH</sequence>
<evidence type="ECO:0000313" key="2">
    <source>
        <dbReference type="Proteomes" id="UP001595756"/>
    </source>
</evidence>
<gene>
    <name evidence="1" type="ORF">ACFO0J_06400</name>
</gene>
<dbReference type="PANTHER" id="PTHR33988">
    <property type="entry name" value="ENDORIBONUCLEASE MAZF-RELATED"/>
    <property type="match status" value="1"/>
</dbReference>
<name>A0ABV8RX00_9BURK</name>
<reference evidence="2" key="1">
    <citation type="journal article" date="2019" name="Int. J. Syst. Evol. Microbiol.">
        <title>The Global Catalogue of Microorganisms (GCM) 10K type strain sequencing project: providing services to taxonomists for standard genome sequencing and annotation.</title>
        <authorList>
            <consortium name="The Broad Institute Genomics Platform"/>
            <consortium name="The Broad Institute Genome Sequencing Center for Infectious Disease"/>
            <person name="Wu L."/>
            <person name="Ma J."/>
        </authorList>
    </citation>
    <scope>NUCLEOTIDE SEQUENCE [LARGE SCALE GENOMIC DNA]</scope>
    <source>
        <strain evidence="2">CGMCC 1.19029</strain>
    </source>
</reference>
<comment type="caution">
    <text evidence="1">The sequence shown here is derived from an EMBL/GenBank/DDBJ whole genome shotgun (WGS) entry which is preliminary data.</text>
</comment>
<dbReference type="RefSeq" id="WP_376812221.1">
    <property type="nucleotide sequence ID" value="NZ_JBHSDY010000003.1"/>
</dbReference>
<proteinExistence type="predicted"/>
<dbReference type="EMBL" id="JBHSDY010000003">
    <property type="protein sequence ID" value="MFC4297668.1"/>
    <property type="molecule type" value="Genomic_DNA"/>
</dbReference>
<organism evidence="1 2">
    <name type="scientific">Castellaniella hirudinis</name>
    <dbReference type="NCBI Taxonomy" id="1144617"/>
    <lineage>
        <taxon>Bacteria</taxon>
        <taxon>Pseudomonadati</taxon>
        <taxon>Pseudomonadota</taxon>
        <taxon>Betaproteobacteria</taxon>
        <taxon>Burkholderiales</taxon>
        <taxon>Alcaligenaceae</taxon>
        <taxon>Castellaniella</taxon>
    </lineage>
</organism>
<protein>
    <submittedName>
        <fullName evidence="1">Type II toxin-antitoxin system PemK/MazF family toxin</fullName>
    </submittedName>
</protein>
<accession>A0ABV8RX00</accession>
<dbReference type="Gene3D" id="2.30.30.110">
    <property type="match status" value="1"/>
</dbReference>
<dbReference type="InterPro" id="IPR011067">
    <property type="entry name" value="Plasmid_toxin/cell-grow_inhib"/>
</dbReference>
<keyword evidence="2" id="KW-1185">Reference proteome</keyword>
<evidence type="ECO:0000313" key="1">
    <source>
        <dbReference type="EMBL" id="MFC4297668.1"/>
    </source>
</evidence>
<dbReference type="Pfam" id="PF02452">
    <property type="entry name" value="PemK_toxin"/>
    <property type="match status" value="1"/>
</dbReference>
<dbReference type="SUPFAM" id="SSF50118">
    <property type="entry name" value="Cell growth inhibitor/plasmid maintenance toxic component"/>
    <property type="match status" value="1"/>
</dbReference>
<dbReference type="PANTHER" id="PTHR33988:SF2">
    <property type="entry name" value="ENDORIBONUCLEASE MAZF"/>
    <property type="match status" value="1"/>
</dbReference>
<dbReference type="InterPro" id="IPR003477">
    <property type="entry name" value="PemK-like"/>
</dbReference>
<dbReference type="Proteomes" id="UP001595756">
    <property type="component" value="Unassembled WGS sequence"/>
</dbReference>